<comment type="caution">
    <text evidence="1">The sequence shown here is derived from an EMBL/GenBank/DDBJ whole genome shotgun (WGS) entry which is preliminary data.</text>
</comment>
<reference evidence="2" key="1">
    <citation type="journal article" date="2019" name="Int. J. Syst. Evol. Microbiol.">
        <title>The Global Catalogue of Microorganisms (GCM) 10K type strain sequencing project: providing services to taxonomists for standard genome sequencing and annotation.</title>
        <authorList>
            <consortium name="The Broad Institute Genomics Platform"/>
            <consortium name="The Broad Institute Genome Sequencing Center for Infectious Disease"/>
            <person name="Wu L."/>
            <person name="Ma J."/>
        </authorList>
    </citation>
    <scope>NUCLEOTIDE SEQUENCE [LARGE SCALE GENOMIC DNA]</scope>
    <source>
        <strain evidence="2">JCM 18055</strain>
    </source>
</reference>
<evidence type="ECO:0000313" key="1">
    <source>
        <dbReference type="EMBL" id="GAA4698641.1"/>
    </source>
</evidence>
<dbReference type="Proteomes" id="UP001500325">
    <property type="component" value="Unassembled WGS sequence"/>
</dbReference>
<keyword evidence="2" id="KW-1185">Reference proteome</keyword>
<name>A0ABP8X149_9PSEU</name>
<protein>
    <submittedName>
        <fullName evidence="1">Uncharacterized protein</fullName>
    </submittedName>
</protein>
<proteinExistence type="predicted"/>
<dbReference type="EMBL" id="BAABIC010000014">
    <property type="protein sequence ID" value="GAA4698641.1"/>
    <property type="molecule type" value="Genomic_DNA"/>
</dbReference>
<accession>A0ABP8X149</accession>
<gene>
    <name evidence="1" type="ORF">GCM10023215_41310</name>
</gene>
<evidence type="ECO:0000313" key="2">
    <source>
        <dbReference type="Proteomes" id="UP001500325"/>
    </source>
</evidence>
<organism evidence="1 2">
    <name type="scientific">Pseudonocardia yuanmonensis</name>
    <dbReference type="NCBI Taxonomy" id="1095914"/>
    <lineage>
        <taxon>Bacteria</taxon>
        <taxon>Bacillati</taxon>
        <taxon>Actinomycetota</taxon>
        <taxon>Actinomycetes</taxon>
        <taxon>Pseudonocardiales</taxon>
        <taxon>Pseudonocardiaceae</taxon>
        <taxon>Pseudonocardia</taxon>
    </lineage>
</organism>
<sequence>MSVCGPLSRRCCCGSLAPVTRLPRVLPPRDAMVRPFGAVRPAVIAAPAPAVGRRCHRPDVQVYRP</sequence>